<dbReference type="Gene3D" id="3.30.1330.60">
    <property type="entry name" value="OmpA-like domain"/>
    <property type="match status" value="1"/>
</dbReference>
<dbReference type="AlphaFoldDB" id="A0A4S2GXI0"/>
<keyword evidence="6 7" id="KW-0472">Membrane</keyword>
<dbReference type="CDD" id="cd07185">
    <property type="entry name" value="OmpA_C-like"/>
    <property type="match status" value="1"/>
</dbReference>
<feature type="transmembrane region" description="Helical" evidence="9">
    <location>
        <begin position="27"/>
        <end position="47"/>
    </location>
</feature>
<dbReference type="PROSITE" id="PS51123">
    <property type="entry name" value="OMPA_2"/>
    <property type="match status" value="1"/>
</dbReference>
<feature type="compositionally biased region" description="Basic and acidic residues" evidence="8">
    <location>
        <begin position="104"/>
        <end position="113"/>
    </location>
</feature>
<evidence type="ECO:0000259" key="10">
    <source>
        <dbReference type="PROSITE" id="PS51123"/>
    </source>
</evidence>
<comment type="caution">
    <text evidence="11">The sequence shown here is derived from an EMBL/GenBank/DDBJ whole genome shotgun (WGS) entry which is preliminary data.</text>
</comment>
<dbReference type="EMBL" id="SRXW01000004">
    <property type="protein sequence ID" value="TGY87847.1"/>
    <property type="molecule type" value="Genomic_DNA"/>
</dbReference>
<evidence type="ECO:0000256" key="5">
    <source>
        <dbReference type="ARBA" id="ARBA00022989"/>
    </source>
</evidence>
<sequence length="304" mass="32279">MASDQPVIIKKVKKGGHHAHHGGAWKVAYADFVTAMMAFFLLMWLIATADPEQKRGIADYFAPASVSPSTSGSGGLLAGTDFGDEGVRGPGSASVVERLAPEAVRNENVREQESSEAADGSDGRPDVSQDALANALARREAAEFESAEMSLRQALQEMPELSELSRHIIVDETPEGLRIQLIDEEGRSMFEPGAVEPNERAVVLLRAVAEVAARLPNRLSISGHTDASPASASGPSNWELSAARANAALEVITRSGIAEHRIAEVSGKAGSEPLFPDDPFLAGNRRLSIILLREAPVIPPGHSL</sequence>
<evidence type="ECO:0000256" key="3">
    <source>
        <dbReference type="ARBA" id="ARBA00022475"/>
    </source>
</evidence>
<keyword evidence="3" id="KW-1003">Cell membrane</keyword>
<dbReference type="PANTHER" id="PTHR30329:SF21">
    <property type="entry name" value="LIPOPROTEIN YIAD-RELATED"/>
    <property type="match status" value="1"/>
</dbReference>
<evidence type="ECO:0000256" key="2">
    <source>
        <dbReference type="ARBA" id="ARBA00008914"/>
    </source>
</evidence>
<evidence type="ECO:0000256" key="1">
    <source>
        <dbReference type="ARBA" id="ARBA00004162"/>
    </source>
</evidence>
<evidence type="ECO:0000256" key="9">
    <source>
        <dbReference type="SAM" id="Phobius"/>
    </source>
</evidence>
<name>A0A4S2GXI0_9PROT</name>
<dbReference type="InterPro" id="IPR025713">
    <property type="entry name" value="MotB-like_N_dom"/>
</dbReference>
<keyword evidence="5 9" id="KW-1133">Transmembrane helix</keyword>
<evidence type="ECO:0000313" key="12">
    <source>
        <dbReference type="Proteomes" id="UP000308054"/>
    </source>
</evidence>
<evidence type="ECO:0000256" key="7">
    <source>
        <dbReference type="PROSITE-ProRule" id="PRU00473"/>
    </source>
</evidence>
<accession>A0A4S2GXI0</accession>
<keyword evidence="12" id="KW-1185">Reference proteome</keyword>
<proteinExistence type="inferred from homology"/>
<keyword evidence="4 9" id="KW-0812">Transmembrane</keyword>
<comment type="subcellular location">
    <subcellularLocation>
        <location evidence="1">Cell membrane</location>
        <topology evidence="1">Single-pass membrane protein</topology>
    </subcellularLocation>
</comment>
<dbReference type="Pfam" id="PF00691">
    <property type="entry name" value="OmpA"/>
    <property type="match status" value="1"/>
</dbReference>
<evidence type="ECO:0000256" key="6">
    <source>
        <dbReference type="ARBA" id="ARBA00023136"/>
    </source>
</evidence>
<dbReference type="InterPro" id="IPR050330">
    <property type="entry name" value="Bact_OuterMem_StrucFunc"/>
</dbReference>
<dbReference type="InterPro" id="IPR036737">
    <property type="entry name" value="OmpA-like_sf"/>
</dbReference>
<dbReference type="GO" id="GO:0005886">
    <property type="term" value="C:plasma membrane"/>
    <property type="evidence" value="ECO:0007669"/>
    <property type="project" value="UniProtKB-SubCell"/>
</dbReference>
<dbReference type="SUPFAM" id="SSF103088">
    <property type="entry name" value="OmpA-like"/>
    <property type="match status" value="1"/>
</dbReference>
<dbReference type="Pfam" id="PF13677">
    <property type="entry name" value="MotB_plug"/>
    <property type="match status" value="1"/>
</dbReference>
<dbReference type="OrthoDB" id="7170686at2"/>
<evidence type="ECO:0000256" key="8">
    <source>
        <dbReference type="SAM" id="MobiDB-lite"/>
    </source>
</evidence>
<protein>
    <submittedName>
        <fullName evidence="11">Chemotaxis protein MotB</fullName>
    </submittedName>
</protein>
<dbReference type="InterPro" id="IPR006665">
    <property type="entry name" value="OmpA-like"/>
</dbReference>
<reference evidence="11 12" key="1">
    <citation type="journal article" date="2017" name="Int. J. Syst. Evol. Microbiol.">
        <title>Marinicauda algicola sp. nov., isolated from a marine red alga Rhodosorus marinus.</title>
        <authorList>
            <person name="Jeong S.E."/>
            <person name="Jeon S.H."/>
            <person name="Chun B.H."/>
            <person name="Kim D.W."/>
            <person name="Jeon C.O."/>
        </authorList>
    </citation>
    <scope>NUCLEOTIDE SEQUENCE [LARGE SCALE GENOMIC DNA]</scope>
    <source>
        <strain evidence="11 12">JCM 31718</strain>
    </source>
</reference>
<feature type="domain" description="OmpA-like" evidence="10">
    <location>
        <begin position="177"/>
        <end position="295"/>
    </location>
</feature>
<dbReference type="Proteomes" id="UP000308054">
    <property type="component" value="Unassembled WGS sequence"/>
</dbReference>
<gene>
    <name evidence="11" type="ORF">E5163_13085</name>
</gene>
<evidence type="ECO:0000313" key="11">
    <source>
        <dbReference type="EMBL" id="TGY87847.1"/>
    </source>
</evidence>
<dbReference type="PANTHER" id="PTHR30329">
    <property type="entry name" value="STATOR ELEMENT OF FLAGELLAR MOTOR COMPLEX"/>
    <property type="match status" value="1"/>
</dbReference>
<organism evidence="11 12">
    <name type="scientific">Marinicauda algicola</name>
    <dbReference type="NCBI Taxonomy" id="2029849"/>
    <lineage>
        <taxon>Bacteria</taxon>
        <taxon>Pseudomonadati</taxon>
        <taxon>Pseudomonadota</taxon>
        <taxon>Alphaproteobacteria</taxon>
        <taxon>Maricaulales</taxon>
        <taxon>Maricaulaceae</taxon>
        <taxon>Marinicauda</taxon>
    </lineage>
</organism>
<evidence type="ECO:0000256" key="4">
    <source>
        <dbReference type="ARBA" id="ARBA00022692"/>
    </source>
</evidence>
<comment type="similarity">
    <text evidence="2">Belongs to the MotB family.</text>
</comment>
<feature type="region of interest" description="Disordered" evidence="8">
    <location>
        <begin position="66"/>
        <end position="128"/>
    </location>
</feature>